<gene>
    <name evidence="1" type="ORF">A2Z23_00980</name>
</gene>
<organism evidence="1 2">
    <name type="scientific">Candidatus Curtissbacteria bacterium RBG_16_39_7</name>
    <dbReference type="NCBI Taxonomy" id="1797707"/>
    <lineage>
        <taxon>Bacteria</taxon>
        <taxon>Candidatus Curtissiibacteriota</taxon>
    </lineage>
</organism>
<evidence type="ECO:0000313" key="1">
    <source>
        <dbReference type="EMBL" id="OGD86251.1"/>
    </source>
</evidence>
<dbReference type="InterPro" id="IPR045660">
    <property type="entry name" value="DUF6390"/>
</dbReference>
<sequence>MSGLSKAVCYSLPSFSLGFCGPQDKKSRKTLFDFVHGKNVREEKVKKILSKFEAAYSYYKLIAQKNKIEDLFDKRVVEALWTGNNLLKKVGESDLKKMILTDFSRPGLLPKEEAERRAAKVPKGAIAHHSFHVLVLGAVAGRVKLEGELLDLCRIGWGKIVKIRDKKLKIKYKPLILGKKIKLGREVEKEIGWDEKIVTNVKVGDWVSFHWACACEVLDGEKVKDLEFWTQKTVSSVNALSR</sequence>
<protein>
    <submittedName>
        <fullName evidence="1">Uncharacterized protein</fullName>
    </submittedName>
</protein>
<evidence type="ECO:0000313" key="2">
    <source>
        <dbReference type="Proteomes" id="UP000176628"/>
    </source>
</evidence>
<comment type="caution">
    <text evidence="1">The sequence shown here is derived from an EMBL/GenBank/DDBJ whole genome shotgun (WGS) entry which is preliminary data.</text>
</comment>
<dbReference type="EMBL" id="MFAV01000023">
    <property type="protein sequence ID" value="OGD86251.1"/>
    <property type="molecule type" value="Genomic_DNA"/>
</dbReference>
<accession>A0A1F5G2Z9</accession>
<dbReference type="Proteomes" id="UP000176628">
    <property type="component" value="Unassembled WGS sequence"/>
</dbReference>
<dbReference type="Pfam" id="PF19927">
    <property type="entry name" value="DUF6390"/>
    <property type="match status" value="1"/>
</dbReference>
<reference evidence="1 2" key="1">
    <citation type="journal article" date="2016" name="Nat. Commun.">
        <title>Thousands of microbial genomes shed light on interconnected biogeochemical processes in an aquifer system.</title>
        <authorList>
            <person name="Anantharaman K."/>
            <person name="Brown C.T."/>
            <person name="Hug L.A."/>
            <person name="Sharon I."/>
            <person name="Castelle C.J."/>
            <person name="Probst A.J."/>
            <person name="Thomas B.C."/>
            <person name="Singh A."/>
            <person name="Wilkins M.J."/>
            <person name="Karaoz U."/>
            <person name="Brodie E.L."/>
            <person name="Williams K.H."/>
            <person name="Hubbard S.S."/>
            <person name="Banfield J.F."/>
        </authorList>
    </citation>
    <scope>NUCLEOTIDE SEQUENCE [LARGE SCALE GENOMIC DNA]</scope>
</reference>
<dbReference type="AlphaFoldDB" id="A0A1F5G2Z9"/>
<name>A0A1F5G2Z9_9BACT</name>
<proteinExistence type="predicted"/>